<dbReference type="Proteomes" id="UP000622317">
    <property type="component" value="Unassembled WGS sequence"/>
</dbReference>
<dbReference type="InterPro" id="IPR013785">
    <property type="entry name" value="Aldolase_TIM"/>
</dbReference>
<keyword evidence="3" id="KW-0560">Oxidoreductase</keyword>
<accession>A0A927IH26</accession>
<dbReference type="EMBL" id="JACYFG010000013">
    <property type="protein sequence ID" value="MBD5779761.1"/>
    <property type="molecule type" value="Genomic_DNA"/>
</dbReference>
<dbReference type="AlphaFoldDB" id="A0A927IH26"/>
<keyword evidence="4" id="KW-0503">Monooxygenase</keyword>
<evidence type="ECO:0000256" key="1">
    <source>
        <dbReference type="ARBA" id="ARBA00022630"/>
    </source>
</evidence>
<dbReference type="InterPro" id="IPR004136">
    <property type="entry name" value="NMO"/>
</dbReference>
<keyword evidence="1" id="KW-0285">Flavoprotein</keyword>
<dbReference type="PANTHER" id="PTHR32332">
    <property type="entry name" value="2-NITROPROPANE DIOXYGENASE"/>
    <property type="match status" value="1"/>
</dbReference>
<dbReference type="Gene3D" id="3.20.20.70">
    <property type="entry name" value="Aldolase class I"/>
    <property type="match status" value="2"/>
</dbReference>
<keyword evidence="2" id="KW-0288">FMN</keyword>
<dbReference type="PANTHER" id="PTHR32332:SF33">
    <property type="entry name" value="NITRONATE MONOOXYGENASE DOMAIN-CONTAINING PROTEIN"/>
    <property type="match status" value="1"/>
</dbReference>
<dbReference type="CDD" id="cd04730">
    <property type="entry name" value="NPD_like"/>
    <property type="match status" value="1"/>
</dbReference>
<keyword evidence="5" id="KW-1185">Reference proteome</keyword>
<evidence type="ECO:0000256" key="3">
    <source>
        <dbReference type="ARBA" id="ARBA00023002"/>
    </source>
</evidence>
<name>A0A927IH26_9BACT</name>
<sequence>MHQATFLPSIIQGGMGVGVSNWSLARAVSQAGQLGVVSGTALPTVLARRLQLGDPGGLMREALSAFPIPEIAHKVIERYFNPQGKHLGDSFRSNPLPNLAHRIASDLTIAANFVEVHLAKRGHDGLVGLNLLEKIQIPTLPSLFGAMLAGVDYILMGAGIPRSIPRVLDQFAKRESAQLKIDVQGALPDQPFYATLDPAEYDLPEAPLKRPAFLAVVSSDILAKTLAKRSESQINGFVVEGVEAGGHNAPPRGPLNLDTIGEPIYGPRDTANLEQIRQLGLPFWLAGSFGRPGKLAEAKELGAAGIQVGTAFAFCEESGIAPEIKARVLDKSRRGAIEVFTDPLASPTGFPFKVLQMEGSVSVPEVYAERNRVCDLGYLRTAYRREDGSLGYRCPGEPVKDYLAKGGTLEETKGRKCVCNGLLSTIGLPQIHKSKTEPALLTTGRDADRIHTFVPSGKSTYSAAELIQTLLAPYPERQKAQCS</sequence>
<comment type="caution">
    <text evidence="4">The sequence shown here is derived from an EMBL/GenBank/DDBJ whole genome shotgun (WGS) entry which is preliminary data.</text>
</comment>
<evidence type="ECO:0000313" key="5">
    <source>
        <dbReference type="Proteomes" id="UP000622317"/>
    </source>
</evidence>
<reference evidence="4" key="1">
    <citation type="submission" date="2020-09" db="EMBL/GenBank/DDBJ databases">
        <title>Pelagicoccus enzymogenes sp. nov. with an EPS production, isolated from marine sediment.</title>
        <authorList>
            <person name="Feng X."/>
        </authorList>
    </citation>
    <scope>NUCLEOTIDE SEQUENCE</scope>
    <source>
        <strain evidence="4">NFK12</strain>
    </source>
</reference>
<protein>
    <submittedName>
        <fullName evidence="4">Nitronate monooxygenase</fullName>
    </submittedName>
</protein>
<dbReference type="GO" id="GO:0018580">
    <property type="term" value="F:nitronate monooxygenase activity"/>
    <property type="evidence" value="ECO:0007669"/>
    <property type="project" value="InterPro"/>
</dbReference>
<dbReference type="Pfam" id="PF03060">
    <property type="entry name" value="NMO"/>
    <property type="match status" value="1"/>
</dbReference>
<dbReference type="SUPFAM" id="SSF51412">
    <property type="entry name" value="Inosine monophosphate dehydrogenase (IMPDH)"/>
    <property type="match status" value="1"/>
</dbReference>
<evidence type="ECO:0000313" key="4">
    <source>
        <dbReference type="EMBL" id="MBD5779761.1"/>
    </source>
</evidence>
<evidence type="ECO:0000256" key="2">
    <source>
        <dbReference type="ARBA" id="ARBA00022643"/>
    </source>
</evidence>
<proteinExistence type="predicted"/>
<gene>
    <name evidence="4" type="ORF">IEN85_09680</name>
</gene>
<organism evidence="4 5">
    <name type="scientific">Pelagicoccus enzymogenes</name>
    <dbReference type="NCBI Taxonomy" id="2773457"/>
    <lineage>
        <taxon>Bacteria</taxon>
        <taxon>Pseudomonadati</taxon>
        <taxon>Verrucomicrobiota</taxon>
        <taxon>Opitutia</taxon>
        <taxon>Puniceicoccales</taxon>
        <taxon>Pelagicoccaceae</taxon>
        <taxon>Pelagicoccus</taxon>
    </lineage>
</organism>
<dbReference type="RefSeq" id="WP_191616887.1">
    <property type="nucleotide sequence ID" value="NZ_JACYFG010000013.1"/>
</dbReference>